<dbReference type="PANTHER" id="PTHR12547">
    <property type="entry name" value="CCCH ZINC FINGER/TIS11-RELATED"/>
    <property type="match status" value="1"/>
</dbReference>
<feature type="compositionally biased region" description="Low complexity" evidence="6">
    <location>
        <begin position="168"/>
        <end position="183"/>
    </location>
</feature>
<protein>
    <recommendedName>
        <fullName evidence="7">C3H1-type domain-containing protein</fullName>
    </recommendedName>
</protein>
<dbReference type="Gene3D" id="4.10.1000.10">
    <property type="entry name" value="Zinc finger, CCCH-type"/>
    <property type="match status" value="2"/>
</dbReference>
<feature type="domain" description="C3H1-type" evidence="7">
    <location>
        <begin position="54"/>
        <end position="80"/>
    </location>
</feature>
<evidence type="ECO:0000313" key="8">
    <source>
        <dbReference type="EMBL" id="KAF9060962.1"/>
    </source>
</evidence>
<evidence type="ECO:0000256" key="4">
    <source>
        <dbReference type="ARBA" id="ARBA00022833"/>
    </source>
</evidence>
<dbReference type="AlphaFoldDB" id="A0A9P5U021"/>
<feature type="region of interest" description="Disordered" evidence="6">
    <location>
        <begin position="149"/>
        <end position="183"/>
    </location>
</feature>
<dbReference type="InterPro" id="IPR041367">
    <property type="entry name" value="Znf-CCCH_4"/>
</dbReference>
<evidence type="ECO:0000256" key="5">
    <source>
        <dbReference type="PROSITE-ProRule" id="PRU00723"/>
    </source>
</evidence>
<feature type="domain" description="C3H1-type" evidence="7">
    <location>
        <begin position="267"/>
        <end position="296"/>
    </location>
</feature>
<dbReference type="GO" id="GO:0008270">
    <property type="term" value="F:zinc ion binding"/>
    <property type="evidence" value="ECO:0007669"/>
    <property type="project" value="UniProtKB-KW"/>
</dbReference>
<dbReference type="GO" id="GO:0003729">
    <property type="term" value="F:mRNA binding"/>
    <property type="evidence" value="ECO:0007669"/>
    <property type="project" value="InterPro"/>
</dbReference>
<dbReference type="PANTHER" id="PTHR12547:SF18">
    <property type="entry name" value="PROTEIN TIS11"/>
    <property type="match status" value="1"/>
</dbReference>
<name>A0A9P5U021_9AGAR</name>
<dbReference type="OrthoDB" id="411372at2759"/>
<dbReference type="Pfam" id="PF18044">
    <property type="entry name" value="zf-CCCH_4"/>
    <property type="match status" value="1"/>
</dbReference>
<proteinExistence type="predicted"/>
<feature type="region of interest" description="Disordered" evidence="6">
    <location>
        <begin position="443"/>
        <end position="476"/>
    </location>
</feature>
<comment type="caution">
    <text evidence="8">The sequence shown here is derived from an EMBL/GenBank/DDBJ whole genome shotgun (WGS) entry which is preliminary data.</text>
</comment>
<dbReference type="InterPro" id="IPR045877">
    <property type="entry name" value="ZFP36-like"/>
</dbReference>
<evidence type="ECO:0000259" key="7">
    <source>
        <dbReference type="PROSITE" id="PS50103"/>
    </source>
</evidence>
<feature type="domain" description="C3H1-type" evidence="7">
    <location>
        <begin position="8"/>
        <end position="36"/>
    </location>
</feature>
<evidence type="ECO:0000256" key="3">
    <source>
        <dbReference type="ARBA" id="ARBA00022771"/>
    </source>
</evidence>
<keyword evidence="1 5" id="KW-0479">Metal-binding</keyword>
<feature type="zinc finger region" description="C3H1-type" evidence="5">
    <location>
        <begin position="54"/>
        <end position="80"/>
    </location>
</feature>
<dbReference type="SMART" id="SM00356">
    <property type="entry name" value="ZnF_C3H1"/>
    <property type="match status" value="3"/>
</dbReference>
<dbReference type="InterPro" id="IPR000571">
    <property type="entry name" value="Znf_CCCH"/>
</dbReference>
<dbReference type="PROSITE" id="PS50103">
    <property type="entry name" value="ZF_C3H1"/>
    <property type="match status" value="3"/>
</dbReference>
<organism evidence="8 9">
    <name type="scientific">Rhodocollybia butyracea</name>
    <dbReference type="NCBI Taxonomy" id="206335"/>
    <lineage>
        <taxon>Eukaryota</taxon>
        <taxon>Fungi</taxon>
        <taxon>Dikarya</taxon>
        <taxon>Basidiomycota</taxon>
        <taxon>Agaricomycotina</taxon>
        <taxon>Agaricomycetes</taxon>
        <taxon>Agaricomycetidae</taxon>
        <taxon>Agaricales</taxon>
        <taxon>Marasmiineae</taxon>
        <taxon>Omphalotaceae</taxon>
        <taxon>Rhodocollybia</taxon>
    </lineage>
</organism>
<keyword evidence="4 5" id="KW-0862">Zinc</keyword>
<evidence type="ECO:0000313" key="9">
    <source>
        <dbReference type="Proteomes" id="UP000772434"/>
    </source>
</evidence>
<feature type="zinc finger region" description="C3H1-type" evidence="5">
    <location>
        <begin position="8"/>
        <end position="36"/>
    </location>
</feature>
<accession>A0A9P5U021</accession>
<evidence type="ECO:0000256" key="2">
    <source>
        <dbReference type="ARBA" id="ARBA00022737"/>
    </source>
</evidence>
<dbReference type="Proteomes" id="UP000772434">
    <property type="component" value="Unassembled WGS sequence"/>
</dbReference>
<dbReference type="InterPro" id="IPR036855">
    <property type="entry name" value="Znf_CCCH_sf"/>
</dbReference>
<evidence type="ECO:0000256" key="6">
    <source>
        <dbReference type="SAM" id="MobiDB-lite"/>
    </source>
</evidence>
<evidence type="ECO:0000256" key="1">
    <source>
        <dbReference type="ARBA" id="ARBA00022723"/>
    </source>
</evidence>
<keyword evidence="2" id="KW-0677">Repeat</keyword>
<dbReference type="SUPFAM" id="SSF90229">
    <property type="entry name" value="CCCH zinc finger"/>
    <property type="match status" value="1"/>
</dbReference>
<feature type="zinc finger region" description="C3H1-type" evidence="5">
    <location>
        <begin position="267"/>
        <end position="296"/>
    </location>
</feature>
<keyword evidence="9" id="KW-1185">Reference proteome</keyword>
<sequence>MIRKDERKRHTKPCKYFQIGTCPLSPVQCDFAHIFSESLTMQLTDSEPHAYIHPSAKLCRFYETGCCRNGSNCRFRHDSDSVSNYLPLEAEPQWINSTEGEYAPTLIPYMPRSPAYPHVPHYGQAGYHPAAFWAPYEYYPQYSPNEYSDLHSRSNHHHHTQSDDSDLSRNNSVDSQSSGSSSLVSLATPISFGDSREDEIGLVEPSHAVQVVEGDSSTADMHNAPNHYESFVPQFGYEDDLGRGNHQSHNSSLDVFNETKMINKEAKYKTVQCKFYNPPMRYCQRGNECTFIHSDPPCAFIPPASMYTGKGTRDSRKTKTRKSTTSTAATVVKSLEQEVVTSTSFASDPLPASSVVTSTLHPVLPPKPLTKIEAERQKGLFPVTWRVVSGGVLMGKPDSGGAPRIKMSSGHSTDFTMEQARDTFVPPPSCPPPMHILSLEVPGPNRPRKRTISSPSTPTGAIGLHLTQGSFAAESP</sequence>
<gene>
    <name evidence="8" type="ORF">BDP27DRAFT_392107</name>
</gene>
<keyword evidence="3 5" id="KW-0863">Zinc-finger</keyword>
<reference evidence="8" key="1">
    <citation type="submission" date="2020-11" db="EMBL/GenBank/DDBJ databases">
        <authorList>
            <consortium name="DOE Joint Genome Institute"/>
            <person name="Ahrendt S."/>
            <person name="Riley R."/>
            <person name="Andreopoulos W."/>
            <person name="Labutti K."/>
            <person name="Pangilinan J."/>
            <person name="Ruiz-Duenas F.J."/>
            <person name="Barrasa J.M."/>
            <person name="Sanchez-Garcia M."/>
            <person name="Camarero S."/>
            <person name="Miyauchi S."/>
            <person name="Serrano A."/>
            <person name="Linde D."/>
            <person name="Babiker R."/>
            <person name="Drula E."/>
            <person name="Ayuso-Fernandez I."/>
            <person name="Pacheco R."/>
            <person name="Padilla G."/>
            <person name="Ferreira P."/>
            <person name="Barriuso J."/>
            <person name="Kellner H."/>
            <person name="Castanera R."/>
            <person name="Alfaro M."/>
            <person name="Ramirez L."/>
            <person name="Pisabarro A.G."/>
            <person name="Kuo A."/>
            <person name="Tritt A."/>
            <person name="Lipzen A."/>
            <person name="He G."/>
            <person name="Yan M."/>
            <person name="Ng V."/>
            <person name="Cullen D."/>
            <person name="Martin F."/>
            <person name="Rosso M.-N."/>
            <person name="Henrissat B."/>
            <person name="Hibbett D."/>
            <person name="Martinez A.T."/>
            <person name="Grigoriev I.V."/>
        </authorList>
    </citation>
    <scope>NUCLEOTIDE SEQUENCE</scope>
    <source>
        <strain evidence="8">AH 40177</strain>
    </source>
</reference>
<dbReference type="EMBL" id="JADNRY010000220">
    <property type="protein sequence ID" value="KAF9060962.1"/>
    <property type="molecule type" value="Genomic_DNA"/>
</dbReference>